<evidence type="ECO:0000313" key="2">
    <source>
        <dbReference type="EMBL" id="PON57470.1"/>
    </source>
</evidence>
<organism evidence="2 3">
    <name type="scientific">Parasponia andersonii</name>
    <name type="common">Sponia andersonii</name>
    <dbReference type="NCBI Taxonomy" id="3476"/>
    <lineage>
        <taxon>Eukaryota</taxon>
        <taxon>Viridiplantae</taxon>
        <taxon>Streptophyta</taxon>
        <taxon>Embryophyta</taxon>
        <taxon>Tracheophyta</taxon>
        <taxon>Spermatophyta</taxon>
        <taxon>Magnoliopsida</taxon>
        <taxon>eudicotyledons</taxon>
        <taxon>Gunneridae</taxon>
        <taxon>Pentapetalae</taxon>
        <taxon>rosids</taxon>
        <taxon>fabids</taxon>
        <taxon>Rosales</taxon>
        <taxon>Cannabaceae</taxon>
        <taxon>Parasponia</taxon>
    </lineage>
</organism>
<proteinExistence type="predicted"/>
<dbReference type="EMBL" id="JXTB01000159">
    <property type="protein sequence ID" value="PON57470.1"/>
    <property type="molecule type" value="Genomic_DNA"/>
</dbReference>
<name>A0A2P5C8R5_PARAD</name>
<feature type="chain" id="PRO_5015190426" evidence="1">
    <location>
        <begin position="19"/>
        <end position="63"/>
    </location>
</feature>
<comment type="caution">
    <text evidence="2">The sequence shown here is derived from an EMBL/GenBank/DDBJ whole genome shotgun (WGS) entry which is preliminary data.</text>
</comment>
<protein>
    <submittedName>
        <fullName evidence="2">Uncharacterized protein</fullName>
    </submittedName>
</protein>
<evidence type="ECO:0000256" key="1">
    <source>
        <dbReference type="SAM" id="SignalP"/>
    </source>
</evidence>
<feature type="signal peptide" evidence="1">
    <location>
        <begin position="1"/>
        <end position="18"/>
    </location>
</feature>
<keyword evidence="3" id="KW-1185">Reference proteome</keyword>
<dbReference type="Proteomes" id="UP000237105">
    <property type="component" value="Unassembled WGS sequence"/>
</dbReference>
<keyword evidence="1" id="KW-0732">Signal</keyword>
<sequence length="63" mass="7120">MNHLPLLLIHHVPSLILSLTHLLEDHFRLLDPQHLSLPLESFYSHHAQSVRAVVVIGLCLLTA</sequence>
<gene>
    <name evidence="2" type="ORF">PanWU01x14_173760</name>
</gene>
<evidence type="ECO:0000313" key="3">
    <source>
        <dbReference type="Proteomes" id="UP000237105"/>
    </source>
</evidence>
<reference evidence="3" key="1">
    <citation type="submission" date="2016-06" db="EMBL/GenBank/DDBJ databases">
        <title>Parallel loss of symbiosis genes in relatives of nitrogen-fixing non-legume Parasponia.</title>
        <authorList>
            <person name="Van Velzen R."/>
            <person name="Holmer R."/>
            <person name="Bu F."/>
            <person name="Rutten L."/>
            <person name="Van Zeijl A."/>
            <person name="Liu W."/>
            <person name="Santuari L."/>
            <person name="Cao Q."/>
            <person name="Sharma T."/>
            <person name="Shen D."/>
            <person name="Roswanjaya Y."/>
            <person name="Wardhani T."/>
            <person name="Kalhor M.S."/>
            <person name="Jansen J."/>
            <person name="Van den Hoogen J."/>
            <person name="Gungor B."/>
            <person name="Hartog M."/>
            <person name="Hontelez J."/>
            <person name="Verver J."/>
            <person name="Yang W.-C."/>
            <person name="Schijlen E."/>
            <person name="Repin R."/>
            <person name="Schilthuizen M."/>
            <person name="Schranz E."/>
            <person name="Heidstra R."/>
            <person name="Miyata K."/>
            <person name="Fedorova E."/>
            <person name="Kohlen W."/>
            <person name="Bisseling T."/>
            <person name="Smit S."/>
            <person name="Geurts R."/>
        </authorList>
    </citation>
    <scope>NUCLEOTIDE SEQUENCE [LARGE SCALE GENOMIC DNA]</scope>
    <source>
        <strain evidence="3">cv. WU1-14</strain>
    </source>
</reference>
<dbReference type="AlphaFoldDB" id="A0A2P5C8R5"/>
<accession>A0A2P5C8R5</accession>